<dbReference type="PANTHER" id="PTHR10039">
    <property type="entry name" value="AMELOGENIN"/>
    <property type="match status" value="1"/>
</dbReference>
<accession>A0ABY0HKP7</accession>
<gene>
    <name evidence="4" type="ORF">DL762_000998</name>
</gene>
<keyword evidence="5" id="KW-1185">Reference proteome</keyword>
<evidence type="ECO:0000256" key="2">
    <source>
        <dbReference type="SAM" id="MobiDB-lite"/>
    </source>
</evidence>
<evidence type="ECO:0000256" key="1">
    <source>
        <dbReference type="ARBA" id="ARBA00022737"/>
    </source>
</evidence>
<evidence type="ECO:0000313" key="4">
    <source>
        <dbReference type="EMBL" id="RYO93560.1"/>
    </source>
</evidence>
<keyword evidence="1" id="KW-0677">Repeat</keyword>
<evidence type="ECO:0000313" key="5">
    <source>
        <dbReference type="Proteomes" id="UP000294003"/>
    </source>
</evidence>
<dbReference type="InterPro" id="IPR036770">
    <property type="entry name" value="Ankyrin_rpt-contain_sf"/>
</dbReference>
<proteinExistence type="predicted"/>
<sequence length="1000" mass="113125">MAPFSASLKHKGKEGRRLRDRISWWRSKPSSDDTTEVPASSHDGLDVTTSPGIQLDPGATDTTASSPFQDELSNDAPDNDIWSAAYSEAVQEFNEEIERLAVTGNKLEDLLQSLRESSDKRSDSLFSRGLRRLKQPLENVRLALDLTSPLAGLDPTLAVTTSTTAVKIVAIGICGAEERLQSHIADMLENVTVIDECDNITQDMAKEGHIHQLLDQHKSLKVEFEKWYNEAERSESSDPTQSAQDLGDFFSTRVQSLRRPLYIVIDGFDECDSENRTELVRFLNELSRKTEELKVLLSSRGYEEAIKSQLDEMVTIFLDPDQERDGIIARHLVQRHPTEIPQTVKESVISYLTEKAHGSAIWMRLTVDYIRRRKITKLPKMKTFLETLPLPKDLAKLYGTLFAHMTGGYSDTEQLVTRGLEILAVARRPLSLLELGWAVALSDPETSPATIEELAESVDEIQIFNLLQPLLGQVDVKDPKKYQLRLVHQSLRELILQSEPRKWSHIDRDNGKRPELAREQRQKDLEAVLLRLSVQYLSSEEFKHTDLFSSEQKAVQVLEELPGIGVLDEEETDPQVDRTDGSTEPATFDPSDRGFGELYAYSACFWLDHFNGASSGSLATLPDIVNLCRAGSRTLSNWVTMYCRPDCTITAKLTLDPQYLDPLVVVSEFGPRVAMDQLLVDYERYTESMAKYSNWTTVDQLDLLGDATRLGAIFLHPIIGPEIRTIHHLEKAMISWTQPRGDREKWEELFSRILPTFMRERSSNDLLRAACRSGCLPVVKMLFEEAARNPALKVDLLRDNQPPADRQGKIQLHLGPHQSVGEAAAHGHLSVVRYLLEQDGIEAHIRYRDARGFNVFHRLAARSCRPEMFELLIPRFREGVDEVNVDNDTPLDLVVFGEDVPFLRAKSAEILLRLGGANVRGGYKGENTEWDEPLRRAARTGQARMCRVLVEHGGEDPRRVLRNDGSRGLIDPFVEILTEEVKIQTLDTLYSLAETYRLRK</sequence>
<dbReference type="Pfam" id="PF24883">
    <property type="entry name" value="NPHP3_N"/>
    <property type="match status" value="1"/>
</dbReference>
<dbReference type="SUPFAM" id="SSF48403">
    <property type="entry name" value="Ankyrin repeat"/>
    <property type="match status" value="1"/>
</dbReference>
<dbReference type="Pfam" id="PF13637">
    <property type="entry name" value="Ank_4"/>
    <property type="match status" value="1"/>
</dbReference>
<organism evidence="4 5">
    <name type="scientific">Monosporascus cannonballus</name>
    <dbReference type="NCBI Taxonomy" id="155416"/>
    <lineage>
        <taxon>Eukaryota</taxon>
        <taxon>Fungi</taxon>
        <taxon>Dikarya</taxon>
        <taxon>Ascomycota</taxon>
        <taxon>Pezizomycotina</taxon>
        <taxon>Sordariomycetes</taxon>
        <taxon>Xylariomycetidae</taxon>
        <taxon>Xylariales</taxon>
        <taxon>Xylariales incertae sedis</taxon>
        <taxon>Monosporascus</taxon>
    </lineage>
</organism>
<evidence type="ECO:0000259" key="3">
    <source>
        <dbReference type="Pfam" id="PF24883"/>
    </source>
</evidence>
<dbReference type="InterPro" id="IPR056884">
    <property type="entry name" value="NPHP3-like_N"/>
</dbReference>
<dbReference type="InterPro" id="IPR002110">
    <property type="entry name" value="Ankyrin_rpt"/>
</dbReference>
<dbReference type="Proteomes" id="UP000294003">
    <property type="component" value="Unassembled WGS sequence"/>
</dbReference>
<dbReference type="Gene3D" id="1.25.40.20">
    <property type="entry name" value="Ankyrin repeat-containing domain"/>
    <property type="match status" value="1"/>
</dbReference>
<dbReference type="EMBL" id="QJNS01000017">
    <property type="protein sequence ID" value="RYO93560.1"/>
    <property type="molecule type" value="Genomic_DNA"/>
</dbReference>
<feature type="domain" description="Nephrocystin 3-like N-terminal" evidence="3">
    <location>
        <begin position="209"/>
        <end position="300"/>
    </location>
</feature>
<protein>
    <recommendedName>
        <fullName evidence="3">Nephrocystin 3-like N-terminal domain-containing protein</fullName>
    </recommendedName>
</protein>
<reference evidence="4 5" key="1">
    <citation type="submission" date="2018-06" db="EMBL/GenBank/DDBJ databases">
        <title>Complete Genomes of Monosporascus.</title>
        <authorList>
            <person name="Robinson A.J."/>
            <person name="Natvig D.O."/>
        </authorList>
    </citation>
    <scope>NUCLEOTIDE SEQUENCE [LARGE SCALE GENOMIC DNA]</scope>
    <source>
        <strain evidence="4 5">CBS 609.92</strain>
    </source>
</reference>
<feature type="region of interest" description="Disordered" evidence="2">
    <location>
        <begin position="1"/>
        <end position="76"/>
    </location>
</feature>
<name>A0ABY0HKP7_9PEZI</name>
<comment type="caution">
    <text evidence="4">The sequence shown here is derived from an EMBL/GenBank/DDBJ whole genome shotgun (WGS) entry which is preliminary data.</text>
</comment>
<dbReference type="PANTHER" id="PTHR10039:SF10">
    <property type="entry name" value="NACHT DOMAIN-CONTAINING PROTEIN"/>
    <property type="match status" value="1"/>
</dbReference>